<feature type="transmembrane region" description="Helical" evidence="7">
    <location>
        <begin position="145"/>
        <end position="163"/>
    </location>
</feature>
<protein>
    <submittedName>
        <fullName evidence="8">Solute carrier family 35 member</fullName>
    </submittedName>
</protein>
<dbReference type="AlphaFoldDB" id="A0AAW2YXU4"/>
<evidence type="ECO:0000256" key="1">
    <source>
        <dbReference type="ARBA" id="ARBA00004141"/>
    </source>
</evidence>
<feature type="transmembrane region" description="Helical" evidence="7">
    <location>
        <begin position="341"/>
        <end position="360"/>
    </location>
</feature>
<comment type="similarity">
    <text evidence="2">Belongs to the SLC35F solute transporter family.</text>
</comment>
<dbReference type="EMBL" id="JAOPGA020000768">
    <property type="protein sequence ID" value="KAL0481469.1"/>
    <property type="molecule type" value="Genomic_DNA"/>
</dbReference>
<keyword evidence="6 7" id="KW-0472">Membrane</keyword>
<gene>
    <name evidence="8" type="ORF">AKO1_011272</name>
</gene>
<dbReference type="GO" id="GO:0016020">
    <property type="term" value="C:membrane"/>
    <property type="evidence" value="ECO:0007669"/>
    <property type="project" value="UniProtKB-SubCell"/>
</dbReference>
<evidence type="ECO:0000313" key="9">
    <source>
        <dbReference type="Proteomes" id="UP001431209"/>
    </source>
</evidence>
<comment type="subcellular location">
    <subcellularLocation>
        <location evidence="1">Membrane</location>
        <topology evidence="1">Multi-pass membrane protein</topology>
    </subcellularLocation>
</comment>
<evidence type="ECO:0000256" key="3">
    <source>
        <dbReference type="ARBA" id="ARBA00022448"/>
    </source>
</evidence>
<feature type="transmembrane region" description="Helical" evidence="7">
    <location>
        <begin position="175"/>
        <end position="193"/>
    </location>
</feature>
<feature type="transmembrane region" description="Helical" evidence="7">
    <location>
        <begin position="120"/>
        <end position="138"/>
    </location>
</feature>
<feature type="transmembrane region" description="Helical" evidence="7">
    <location>
        <begin position="315"/>
        <end position="335"/>
    </location>
</feature>
<name>A0AAW2YXU4_9EUKA</name>
<proteinExistence type="inferred from homology"/>
<dbReference type="InterPro" id="IPR037185">
    <property type="entry name" value="EmrE-like"/>
</dbReference>
<dbReference type="PANTHER" id="PTHR14233:SF4">
    <property type="entry name" value="SOLUTE CARRIER FAMILY 35 MEMBER F2"/>
    <property type="match status" value="1"/>
</dbReference>
<dbReference type="InterPro" id="IPR009262">
    <property type="entry name" value="SLC35_F1/F2/F6"/>
</dbReference>
<keyword evidence="4 7" id="KW-0812">Transmembrane</keyword>
<feature type="transmembrane region" description="Helical" evidence="7">
    <location>
        <begin position="91"/>
        <end position="114"/>
    </location>
</feature>
<evidence type="ECO:0000256" key="2">
    <source>
        <dbReference type="ARBA" id="ARBA00007863"/>
    </source>
</evidence>
<keyword evidence="9" id="KW-1185">Reference proteome</keyword>
<dbReference type="Proteomes" id="UP001431209">
    <property type="component" value="Unassembled WGS sequence"/>
</dbReference>
<feature type="transmembrane region" description="Helical" evidence="7">
    <location>
        <begin position="250"/>
        <end position="270"/>
    </location>
</feature>
<reference evidence="8 9" key="1">
    <citation type="submission" date="2024-03" db="EMBL/GenBank/DDBJ databases">
        <title>The Acrasis kona genome and developmental transcriptomes reveal deep origins of eukaryotic multicellular pathways.</title>
        <authorList>
            <person name="Sheikh S."/>
            <person name="Fu C.-J."/>
            <person name="Brown M.W."/>
            <person name="Baldauf S.L."/>
        </authorList>
    </citation>
    <scope>NUCLEOTIDE SEQUENCE [LARGE SCALE GENOMIC DNA]</scope>
    <source>
        <strain evidence="8 9">ATCC MYA-3509</strain>
    </source>
</reference>
<evidence type="ECO:0000256" key="5">
    <source>
        <dbReference type="ARBA" id="ARBA00022989"/>
    </source>
</evidence>
<organism evidence="8 9">
    <name type="scientific">Acrasis kona</name>
    <dbReference type="NCBI Taxonomy" id="1008807"/>
    <lineage>
        <taxon>Eukaryota</taxon>
        <taxon>Discoba</taxon>
        <taxon>Heterolobosea</taxon>
        <taxon>Tetramitia</taxon>
        <taxon>Eutetramitia</taxon>
        <taxon>Acrasidae</taxon>
        <taxon>Acrasis</taxon>
    </lineage>
</organism>
<evidence type="ECO:0000256" key="6">
    <source>
        <dbReference type="ARBA" id="ARBA00023136"/>
    </source>
</evidence>
<evidence type="ECO:0000256" key="4">
    <source>
        <dbReference type="ARBA" id="ARBA00022692"/>
    </source>
</evidence>
<dbReference type="SUPFAM" id="SSF103481">
    <property type="entry name" value="Multidrug resistance efflux transporter EmrE"/>
    <property type="match status" value="1"/>
</dbReference>
<dbReference type="PANTHER" id="PTHR14233">
    <property type="entry name" value="DUF914-RELATED"/>
    <property type="match status" value="1"/>
</dbReference>
<dbReference type="GO" id="GO:0022857">
    <property type="term" value="F:transmembrane transporter activity"/>
    <property type="evidence" value="ECO:0007669"/>
    <property type="project" value="InterPro"/>
</dbReference>
<keyword evidence="3" id="KW-0813">Transport</keyword>
<keyword evidence="5 7" id="KW-1133">Transmembrane helix</keyword>
<sequence>MAFKKKAAEYIKDNWRTVLFKSLRLLGLIIFSQILVLLLTSTGVFSEYLSGLNINIPTLQNTFNYALLVIAYVPILLVYKIRYQMGWNIKWWMYAFIAFADVEGNYLVVLAYRYTTITSIMLLNCFTIPCVMVLSRIFLKRRYNWTHVVGAIICLIGLATLIINDVLNPSKLDVNQLIGDVCCLIGAVLYAISNVSQEFVIKRQEQSSSGAVVGSDPETSEFVDDVEVEAGMALDEAQPKFSWFVEFYHIVEYLSMIGLFGGVINTIQLFALEFTQIREVKWGAGVAGYLIGFGVCLFLFYSLVPFLIHSSSATFMNLSFLSSGAWALLASIFIFKKEVGYLFYIAFAVILVGLITYNVIDEEEYTKKVTQQEVQKREEQISVDESSIPINERVVE</sequence>
<evidence type="ECO:0000256" key="7">
    <source>
        <dbReference type="SAM" id="Phobius"/>
    </source>
</evidence>
<accession>A0AAW2YXU4</accession>
<feature type="transmembrane region" description="Helical" evidence="7">
    <location>
        <begin position="282"/>
        <end position="308"/>
    </location>
</feature>
<dbReference type="Pfam" id="PF06027">
    <property type="entry name" value="SLC35F"/>
    <property type="match status" value="2"/>
</dbReference>
<evidence type="ECO:0000313" key="8">
    <source>
        <dbReference type="EMBL" id="KAL0481469.1"/>
    </source>
</evidence>
<comment type="caution">
    <text evidence="8">The sequence shown here is derived from an EMBL/GenBank/DDBJ whole genome shotgun (WGS) entry which is preliminary data.</text>
</comment>
<dbReference type="InterPro" id="IPR052221">
    <property type="entry name" value="SLC35F_Transporter"/>
</dbReference>
<feature type="transmembrane region" description="Helical" evidence="7">
    <location>
        <begin position="62"/>
        <end position="79"/>
    </location>
</feature>